<comment type="caution">
    <text evidence="1">The sequence shown here is derived from an EMBL/GenBank/DDBJ whole genome shotgun (WGS) entry which is preliminary data.</text>
</comment>
<reference evidence="1 2" key="1">
    <citation type="journal article" date="2023" name="Plants (Basel)">
        <title>Bridging the Gap: Combining Genomics and Transcriptomics Approaches to Understand Stylosanthes scabra, an Orphan Legume from the Brazilian Caatinga.</title>
        <authorList>
            <person name="Ferreira-Neto J.R.C."/>
            <person name="da Silva M.D."/>
            <person name="Binneck E."/>
            <person name="de Melo N.F."/>
            <person name="da Silva R.H."/>
            <person name="de Melo A.L.T.M."/>
            <person name="Pandolfi V."/>
            <person name="Bustamante F.O."/>
            <person name="Brasileiro-Vidal A.C."/>
            <person name="Benko-Iseppon A.M."/>
        </authorList>
    </citation>
    <scope>NUCLEOTIDE SEQUENCE [LARGE SCALE GENOMIC DNA]</scope>
    <source>
        <tissue evidence="1">Leaves</tissue>
    </source>
</reference>
<dbReference type="EMBL" id="JASCZI010033848">
    <property type="protein sequence ID" value="MED6129105.1"/>
    <property type="molecule type" value="Genomic_DNA"/>
</dbReference>
<sequence>MALVLDDGKYFLRNLLLKPVQSAVTSPGRVCYQFLALPSKEKGKAKASTASSSPPVLWVVDA</sequence>
<protein>
    <submittedName>
        <fullName evidence="1">Uncharacterized protein</fullName>
    </submittedName>
</protein>
<dbReference type="Proteomes" id="UP001341840">
    <property type="component" value="Unassembled WGS sequence"/>
</dbReference>
<evidence type="ECO:0000313" key="2">
    <source>
        <dbReference type="Proteomes" id="UP001341840"/>
    </source>
</evidence>
<gene>
    <name evidence="1" type="ORF">PIB30_104584</name>
</gene>
<accession>A0ABU6RYU0</accession>
<name>A0ABU6RYU0_9FABA</name>
<feature type="non-terminal residue" evidence="1">
    <location>
        <position position="62"/>
    </location>
</feature>
<proteinExistence type="predicted"/>
<evidence type="ECO:0000313" key="1">
    <source>
        <dbReference type="EMBL" id="MED6129105.1"/>
    </source>
</evidence>
<keyword evidence="2" id="KW-1185">Reference proteome</keyword>
<organism evidence="1 2">
    <name type="scientific">Stylosanthes scabra</name>
    <dbReference type="NCBI Taxonomy" id="79078"/>
    <lineage>
        <taxon>Eukaryota</taxon>
        <taxon>Viridiplantae</taxon>
        <taxon>Streptophyta</taxon>
        <taxon>Embryophyta</taxon>
        <taxon>Tracheophyta</taxon>
        <taxon>Spermatophyta</taxon>
        <taxon>Magnoliopsida</taxon>
        <taxon>eudicotyledons</taxon>
        <taxon>Gunneridae</taxon>
        <taxon>Pentapetalae</taxon>
        <taxon>rosids</taxon>
        <taxon>fabids</taxon>
        <taxon>Fabales</taxon>
        <taxon>Fabaceae</taxon>
        <taxon>Papilionoideae</taxon>
        <taxon>50 kb inversion clade</taxon>
        <taxon>dalbergioids sensu lato</taxon>
        <taxon>Dalbergieae</taxon>
        <taxon>Pterocarpus clade</taxon>
        <taxon>Stylosanthes</taxon>
    </lineage>
</organism>